<evidence type="ECO:0000313" key="1">
    <source>
        <dbReference type="EMBL" id="VAW67899.1"/>
    </source>
</evidence>
<gene>
    <name evidence="1" type="ORF">MNBD_GAMMA09-2113</name>
</gene>
<reference evidence="1" key="1">
    <citation type="submission" date="2018-06" db="EMBL/GenBank/DDBJ databases">
        <authorList>
            <person name="Zhirakovskaya E."/>
        </authorList>
    </citation>
    <scope>NUCLEOTIDE SEQUENCE</scope>
</reference>
<protein>
    <submittedName>
        <fullName evidence="1">Uncharacterized protein</fullName>
    </submittedName>
</protein>
<accession>A0A3B0Y1C2</accession>
<sequence length="95" mass="10612">MGQPSIIEVEYHDFLKILQHATDSKNKIDKADKERWKAFVREHKVPEAGMGVKAKAGAMSGNTRSVIIDGAGKTDGYYIYSSDDLFCIKYDLGLE</sequence>
<name>A0A3B0Y1C2_9ZZZZ</name>
<dbReference type="EMBL" id="UOFI01000113">
    <property type="protein sequence ID" value="VAW67899.1"/>
    <property type="molecule type" value="Genomic_DNA"/>
</dbReference>
<dbReference type="AlphaFoldDB" id="A0A3B0Y1C2"/>
<proteinExistence type="predicted"/>
<organism evidence="1">
    <name type="scientific">hydrothermal vent metagenome</name>
    <dbReference type="NCBI Taxonomy" id="652676"/>
    <lineage>
        <taxon>unclassified sequences</taxon>
        <taxon>metagenomes</taxon>
        <taxon>ecological metagenomes</taxon>
    </lineage>
</organism>